<protein>
    <submittedName>
        <fullName evidence="1">Uncharacterized protein</fullName>
    </submittedName>
</protein>
<reference evidence="1" key="2">
    <citation type="submission" date="2021-01" db="UniProtKB">
        <authorList>
            <consortium name="EnsemblPlants"/>
        </authorList>
    </citation>
    <scope>IDENTIFICATION</scope>
</reference>
<dbReference type="EnsemblPlants" id="QL11p025959:mrna">
    <property type="protein sequence ID" value="QL11p025959:mrna"/>
    <property type="gene ID" value="QL11p025959"/>
</dbReference>
<evidence type="ECO:0000313" key="1">
    <source>
        <dbReference type="EnsemblPlants" id="QL11p025959:mrna"/>
    </source>
</evidence>
<dbReference type="PANTHER" id="PTHR24016">
    <property type="entry name" value="CONSERVED OLIGOMERIC GOLGI COMPLEX SUBUNIT 4"/>
    <property type="match status" value="1"/>
</dbReference>
<dbReference type="EMBL" id="LRBV02000011">
    <property type="status" value="NOT_ANNOTATED_CDS"/>
    <property type="molecule type" value="Genomic_DNA"/>
</dbReference>
<accession>A0A7N2MXM9</accession>
<keyword evidence="2" id="KW-1185">Reference proteome</keyword>
<evidence type="ECO:0000313" key="2">
    <source>
        <dbReference type="Proteomes" id="UP000594261"/>
    </source>
</evidence>
<dbReference type="AlphaFoldDB" id="A0A7N2MXM9"/>
<dbReference type="InterPro" id="IPR048682">
    <property type="entry name" value="COG4"/>
</dbReference>
<reference evidence="1 2" key="1">
    <citation type="journal article" date="2016" name="G3 (Bethesda)">
        <title>First Draft Assembly and Annotation of the Genome of a California Endemic Oak Quercus lobata Nee (Fagaceae).</title>
        <authorList>
            <person name="Sork V.L."/>
            <person name="Fitz-Gibbon S.T."/>
            <person name="Puiu D."/>
            <person name="Crepeau M."/>
            <person name="Gugger P.F."/>
            <person name="Sherman R."/>
            <person name="Stevens K."/>
            <person name="Langley C.H."/>
            <person name="Pellegrini M."/>
            <person name="Salzberg S.L."/>
        </authorList>
    </citation>
    <scope>NUCLEOTIDE SEQUENCE [LARGE SCALE GENOMIC DNA]</scope>
    <source>
        <strain evidence="1 2">cv. SW786</strain>
    </source>
</reference>
<dbReference type="PANTHER" id="PTHR24016:SF0">
    <property type="entry name" value="CONSERVED OLIGOMERIC GOLGI COMPLEX SUBUNIT 4"/>
    <property type="match status" value="1"/>
</dbReference>
<name>A0A7N2MXM9_QUELO</name>
<dbReference type="Gramene" id="QL11p025959:mrna">
    <property type="protein sequence ID" value="QL11p025959:mrna"/>
    <property type="gene ID" value="QL11p025959"/>
</dbReference>
<proteinExistence type="predicted"/>
<dbReference type="InParanoid" id="A0A7N2MXM9"/>
<sequence length="169" mass="19310">MRARMEFEHMVELMEQKGNQTSQVNFISCLTRICSRTLSWQLKRTARKLGRLSPEINAQKKNLLAVGGGSEGPDPREIESYLEEILSLMQYGIHGLTRRCRIDSMTTSMLDDVFYVLQSCLQRAISHLQYQLQSRSVVAVLSGANSLLSHEPLQHKTIEPHEGLHFIRN</sequence>
<organism evidence="1 2">
    <name type="scientific">Quercus lobata</name>
    <name type="common">Valley oak</name>
    <dbReference type="NCBI Taxonomy" id="97700"/>
    <lineage>
        <taxon>Eukaryota</taxon>
        <taxon>Viridiplantae</taxon>
        <taxon>Streptophyta</taxon>
        <taxon>Embryophyta</taxon>
        <taxon>Tracheophyta</taxon>
        <taxon>Spermatophyta</taxon>
        <taxon>Magnoliopsida</taxon>
        <taxon>eudicotyledons</taxon>
        <taxon>Gunneridae</taxon>
        <taxon>Pentapetalae</taxon>
        <taxon>rosids</taxon>
        <taxon>fabids</taxon>
        <taxon>Fagales</taxon>
        <taxon>Fagaceae</taxon>
        <taxon>Quercus</taxon>
    </lineage>
</organism>
<dbReference type="Proteomes" id="UP000594261">
    <property type="component" value="Chromosome 11"/>
</dbReference>